<organism evidence="4 5">
    <name type="scientific">Actinoallomurus oryzae</name>
    <dbReference type="NCBI Taxonomy" id="502180"/>
    <lineage>
        <taxon>Bacteria</taxon>
        <taxon>Bacillati</taxon>
        <taxon>Actinomycetota</taxon>
        <taxon>Actinomycetes</taxon>
        <taxon>Streptosporangiales</taxon>
        <taxon>Thermomonosporaceae</taxon>
        <taxon>Actinoallomurus</taxon>
    </lineage>
</organism>
<dbReference type="PANTHER" id="PTHR43963:SF6">
    <property type="entry name" value="CHAIN DEHYDROGENASE FAMILY PROTEIN, PUTATIVE (AFU_ORTHOLOGUE AFUA_3G15350)-RELATED"/>
    <property type="match status" value="1"/>
</dbReference>
<dbReference type="SUPFAM" id="SSF51735">
    <property type="entry name" value="NAD(P)-binding Rossmann-fold domains"/>
    <property type="match status" value="1"/>
</dbReference>
<dbReference type="InterPro" id="IPR002347">
    <property type="entry name" value="SDR_fam"/>
</dbReference>
<evidence type="ECO:0000313" key="5">
    <source>
        <dbReference type="Proteomes" id="UP001500503"/>
    </source>
</evidence>
<evidence type="ECO:0000256" key="1">
    <source>
        <dbReference type="ARBA" id="ARBA00006484"/>
    </source>
</evidence>
<dbReference type="PRINTS" id="PR00081">
    <property type="entry name" value="GDHRDH"/>
</dbReference>
<dbReference type="Pfam" id="PF00106">
    <property type="entry name" value="adh_short"/>
    <property type="match status" value="1"/>
</dbReference>
<keyword evidence="3" id="KW-0560">Oxidoreductase</keyword>
<dbReference type="EMBL" id="BAABHF010000027">
    <property type="protein sequence ID" value="GAA4502393.1"/>
    <property type="molecule type" value="Genomic_DNA"/>
</dbReference>
<dbReference type="PANTHER" id="PTHR43963">
    <property type="entry name" value="CARBONYL REDUCTASE 1-RELATED"/>
    <property type="match status" value="1"/>
</dbReference>
<evidence type="ECO:0000313" key="4">
    <source>
        <dbReference type="EMBL" id="GAA4502393.1"/>
    </source>
</evidence>
<comment type="caution">
    <text evidence="4">The sequence shown here is derived from an EMBL/GenBank/DDBJ whole genome shotgun (WGS) entry which is preliminary data.</text>
</comment>
<keyword evidence="2" id="KW-0521">NADP</keyword>
<sequence>MTDQAPNVAGMNLIKTPSASAGLATAPKVALVTGATQGLGLALVEGLAERMAPQDTVYLTGRDAGRVAQAVEAMPSGGARVRGELLDVADPEAAGRLAARLKERHQGVDIVFNNAVMRIGPDDDPRRFVDIYAEVNNFGATRVLRAFAPLLRDGGRLIVVASSLGRLHHLAPVLHDRFDGLASLDEVDEQVAAWRDAVKDGSARAGAWPGFVNIPSKIGQVAAVRALAAQRREQDTERGILLAAVCPGMMNTPTSGLWWDVSDAPSPAEAALPLLSLALDPVDPDHYGRLVRHGEVLPWSPDAR</sequence>
<dbReference type="Proteomes" id="UP001500503">
    <property type="component" value="Unassembled WGS sequence"/>
</dbReference>
<keyword evidence="5" id="KW-1185">Reference proteome</keyword>
<dbReference type="Gene3D" id="3.40.50.720">
    <property type="entry name" value="NAD(P)-binding Rossmann-like Domain"/>
    <property type="match status" value="1"/>
</dbReference>
<protein>
    <submittedName>
        <fullName evidence="4">SDR family NAD(P)-dependent oxidoreductase</fullName>
    </submittedName>
</protein>
<reference evidence="5" key="1">
    <citation type="journal article" date="2019" name="Int. J. Syst. Evol. Microbiol.">
        <title>The Global Catalogue of Microorganisms (GCM) 10K type strain sequencing project: providing services to taxonomists for standard genome sequencing and annotation.</title>
        <authorList>
            <consortium name="The Broad Institute Genomics Platform"/>
            <consortium name="The Broad Institute Genome Sequencing Center for Infectious Disease"/>
            <person name="Wu L."/>
            <person name="Ma J."/>
        </authorList>
    </citation>
    <scope>NUCLEOTIDE SEQUENCE [LARGE SCALE GENOMIC DNA]</scope>
    <source>
        <strain evidence="5">JCM 17933</strain>
    </source>
</reference>
<dbReference type="InterPro" id="IPR036291">
    <property type="entry name" value="NAD(P)-bd_dom_sf"/>
</dbReference>
<name>A0ABP8QIP6_9ACTN</name>
<accession>A0ABP8QIP6</accession>
<comment type="similarity">
    <text evidence="1">Belongs to the short-chain dehydrogenases/reductases (SDR) family.</text>
</comment>
<proteinExistence type="inferred from homology"/>
<evidence type="ECO:0000256" key="3">
    <source>
        <dbReference type="ARBA" id="ARBA00023002"/>
    </source>
</evidence>
<evidence type="ECO:0000256" key="2">
    <source>
        <dbReference type="ARBA" id="ARBA00022857"/>
    </source>
</evidence>
<gene>
    <name evidence="4" type="ORF">GCM10023191_053890</name>
</gene>